<evidence type="ECO:0000256" key="2">
    <source>
        <dbReference type="ARBA" id="ARBA00022692"/>
    </source>
</evidence>
<protein>
    <recommendedName>
        <fullName evidence="8">Rhodopsin domain-containing protein</fullName>
    </recommendedName>
</protein>
<feature type="transmembrane region" description="Helical" evidence="7">
    <location>
        <begin position="118"/>
        <end position="139"/>
    </location>
</feature>
<accession>A0A9W8RL03</accession>
<dbReference type="Proteomes" id="UP001152049">
    <property type="component" value="Unassembled WGS sequence"/>
</dbReference>
<evidence type="ECO:0000256" key="1">
    <source>
        <dbReference type="ARBA" id="ARBA00004141"/>
    </source>
</evidence>
<evidence type="ECO:0000256" key="4">
    <source>
        <dbReference type="ARBA" id="ARBA00023136"/>
    </source>
</evidence>
<proteinExistence type="inferred from homology"/>
<dbReference type="InterPro" id="IPR052337">
    <property type="entry name" value="SAT4-like"/>
</dbReference>
<name>A0A9W8RL03_9HYPO</name>
<evidence type="ECO:0000259" key="8">
    <source>
        <dbReference type="Pfam" id="PF20684"/>
    </source>
</evidence>
<dbReference type="OrthoDB" id="3923077at2759"/>
<evidence type="ECO:0000256" key="3">
    <source>
        <dbReference type="ARBA" id="ARBA00022989"/>
    </source>
</evidence>
<feature type="domain" description="Rhodopsin" evidence="8">
    <location>
        <begin position="37"/>
        <end position="266"/>
    </location>
</feature>
<dbReference type="InterPro" id="IPR049326">
    <property type="entry name" value="Rhodopsin_dom_fungi"/>
</dbReference>
<organism evidence="9 10">
    <name type="scientific">Fusarium torreyae</name>
    <dbReference type="NCBI Taxonomy" id="1237075"/>
    <lineage>
        <taxon>Eukaryota</taxon>
        <taxon>Fungi</taxon>
        <taxon>Dikarya</taxon>
        <taxon>Ascomycota</taxon>
        <taxon>Pezizomycotina</taxon>
        <taxon>Sordariomycetes</taxon>
        <taxon>Hypocreomycetidae</taxon>
        <taxon>Hypocreales</taxon>
        <taxon>Nectriaceae</taxon>
        <taxon>Fusarium</taxon>
    </lineage>
</organism>
<evidence type="ECO:0000313" key="10">
    <source>
        <dbReference type="Proteomes" id="UP001152049"/>
    </source>
</evidence>
<feature type="region of interest" description="Disordered" evidence="6">
    <location>
        <begin position="283"/>
        <end position="346"/>
    </location>
</feature>
<evidence type="ECO:0000256" key="6">
    <source>
        <dbReference type="SAM" id="MobiDB-lite"/>
    </source>
</evidence>
<feature type="transmembrane region" description="Helical" evidence="7">
    <location>
        <begin position="84"/>
        <end position="106"/>
    </location>
</feature>
<comment type="caution">
    <text evidence="9">The sequence shown here is derived from an EMBL/GenBank/DDBJ whole genome shotgun (WGS) entry which is preliminary data.</text>
</comment>
<comment type="subcellular location">
    <subcellularLocation>
        <location evidence="1">Membrane</location>
        <topology evidence="1">Multi-pass membrane protein</topology>
    </subcellularLocation>
</comment>
<feature type="transmembrane region" description="Helical" evidence="7">
    <location>
        <begin position="242"/>
        <end position="265"/>
    </location>
</feature>
<feature type="compositionally biased region" description="Polar residues" evidence="6">
    <location>
        <begin position="315"/>
        <end position="329"/>
    </location>
</feature>
<keyword evidence="2 7" id="KW-0812">Transmembrane</keyword>
<feature type="transmembrane region" description="Helical" evidence="7">
    <location>
        <begin position="202"/>
        <end position="222"/>
    </location>
</feature>
<dbReference type="Pfam" id="PF20684">
    <property type="entry name" value="Fung_rhodopsin"/>
    <property type="match status" value="1"/>
</dbReference>
<gene>
    <name evidence="9" type="ORF">NW762_013340</name>
</gene>
<feature type="compositionally biased region" description="Low complexity" evidence="6">
    <location>
        <begin position="283"/>
        <end position="294"/>
    </location>
</feature>
<feature type="transmembrane region" description="Helical" evidence="7">
    <location>
        <begin position="20"/>
        <end position="45"/>
    </location>
</feature>
<keyword evidence="3 7" id="KW-1133">Transmembrane helix</keyword>
<evidence type="ECO:0000256" key="5">
    <source>
        <dbReference type="ARBA" id="ARBA00038359"/>
    </source>
</evidence>
<evidence type="ECO:0000313" key="9">
    <source>
        <dbReference type="EMBL" id="KAJ4247201.1"/>
    </source>
</evidence>
<dbReference type="PANTHER" id="PTHR33048:SF155">
    <property type="entry name" value="INTEGRAL MEMBRANE PROTEIN"/>
    <property type="match status" value="1"/>
</dbReference>
<dbReference type="GO" id="GO:0016020">
    <property type="term" value="C:membrane"/>
    <property type="evidence" value="ECO:0007669"/>
    <property type="project" value="UniProtKB-SubCell"/>
</dbReference>
<comment type="similarity">
    <text evidence="5">Belongs to the SAT4 family.</text>
</comment>
<sequence length="346" mass="38878">MDLNNYDPNDTTDRQQQFTVTIWVFTGLATAIVITKLMTTVVIFRRPGWDDLMIFIATACSIVACSTIQPGGIQKMFQIIKWQWIGYLFGVLAYSLPNVAILILIERLAGQTKALSRNFLRIVVAIQLVLASVSIIIMFSRCQPISVMWDPSVNGKCWDDRVFNYTFYILACFTVFTDLVLAVVPIRAFWRLQMGRQEKLEITFMLGLTFLSAIFTIVKAVYLFNFYARADPDPLYNVVPLITWGLIEQNVVIIAACVPTLRPLIRIIKDKISIRSAVNYIKSGSRNGSSSESGSGNGIDPKHNTSVSEIPLDSMQHQAAPRSQPSFEASSGPEDWDVEPARARYE</sequence>
<feature type="transmembrane region" description="Helical" evidence="7">
    <location>
        <begin position="52"/>
        <end position="72"/>
    </location>
</feature>
<feature type="transmembrane region" description="Helical" evidence="7">
    <location>
        <begin position="165"/>
        <end position="190"/>
    </location>
</feature>
<dbReference type="EMBL" id="JAOQAZ010000040">
    <property type="protein sequence ID" value="KAJ4247201.1"/>
    <property type="molecule type" value="Genomic_DNA"/>
</dbReference>
<keyword evidence="10" id="KW-1185">Reference proteome</keyword>
<evidence type="ECO:0000256" key="7">
    <source>
        <dbReference type="SAM" id="Phobius"/>
    </source>
</evidence>
<keyword evidence="4 7" id="KW-0472">Membrane</keyword>
<dbReference type="PANTHER" id="PTHR33048">
    <property type="entry name" value="PTH11-LIKE INTEGRAL MEMBRANE PROTEIN (AFU_ORTHOLOGUE AFUA_5G11245)"/>
    <property type="match status" value="1"/>
</dbReference>
<dbReference type="AlphaFoldDB" id="A0A9W8RL03"/>
<reference evidence="9" key="1">
    <citation type="submission" date="2022-09" db="EMBL/GenBank/DDBJ databases">
        <title>Fusarium specimens isolated from Avocado Roots.</title>
        <authorList>
            <person name="Stajich J."/>
            <person name="Roper C."/>
            <person name="Heimlech-Rivalta G."/>
        </authorList>
    </citation>
    <scope>NUCLEOTIDE SEQUENCE</scope>
    <source>
        <strain evidence="9">CF00136</strain>
    </source>
</reference>